<feature type="coiled-coil region" evidence="1">
    <location>
        <begin position="273"/>
        <end position="343"/>
    </location>
</feature>
<feature type="compositionally biased region" description="Polar residues" evidence="2">
    <location>
        <begin position="1"/>
        <end position="10"/>
    </location>
</feature>
<protein>
    <submittedName>
        <fullName evidence="4">Uncharacterized protein</fullName>
    </submittedName>
</protein>
<proteinExistence type="predicted"/>
<keyword evidence="3" id="KW-0812">Transmembrane</keyword>
<feature type="transmembrane region" description="Helical" evidence="3">
    <location>
        <begin position="139"/>
        <end position="160"/>
    </location>
</feature>
<feature type="compositionally biased region" description="Polar residues" evidence="2">
    <location>
        <begin position="27"/>
        <end position="36"/>
    </location>
</feature>
<feature type="region of interest" description="Disordered" evidence="2">
    <location>
        <begin position="426"/>
        <end position="448"/>
    </location>
</feature>
<feature type="transmembrane region" description="Helical" evidence="3">
    <location>
        <begin position="110"/>
        <end position="127"/>
    </location>
</feature>
<dbReference type="OrthoDB" id="10263751at2759"/>
<feature type="compositionally biased region" description="Basic and acidic residues" evidence="2">
    <location>
        <begin position="62"/>
        <end position="83"/>
    </location>
</feature>
<gene>
    <name evidence="4" type="ORF">GALMADRAFT_245090</name>
</gene>
<dbReference type="PANTHER" id="PTHR42032:SF1">
    <property type="entry name" value="YALI0E30679P"/>
    <property type="match status" value="1"/>
</dbReference>
<evidence type="ECO:0000256" key="2">
    <source>
        <dbReference type="SAM" id="MobiDB-lite"/>
    </source>
</evidence>
<accession>A0A067TGI4</accession>
<feature type="compositionally biased region" description="Basic and acidic residues" evidence="2">
    <location>
        <begin position="40"/>
        <end position="54"/>
    </location>
</feature>
<dbReference type="HOGENOM" id="CLU_037537_0_0_1"/>
<evidence type="ECO:0000256" key="1">
    <source>
        <dbReference type="SAM" id="Coils"/>
    </source>
</evidence>
<dbReference type="Proteomes" id="UP000027222">
    <property type="component" value="Unassembled WGS sequence"/>
</dbReference>
<evidence type="ECO:0000313" key="5">
    <source>
        <dbReference type="Proteomes" id="UP000027222"/>
    </source>
</evidence>
<name>A0A067TGI4_GALM3</name>
<dbReference type="STRING" id="685588.A0A067TGI4"/>
<keyword evidence="3" id="KW-1133">Transmembrane helix</keyword>
<dbReference type="AlphaFoldDB" id="A0A067TGI4"/>
<feature type="region of interest" description="Disordered" evidence="2">
    <location>
        <begin position="1"/>
        <end position="105"/>
    </location>
</feature>
<evidence type="ECO:0000256" key="3">
    <source>
        <dbReference type="SAM" id="Phobius"/>
    </source>
</evidence>
<evidence type="ECO:0000313" key="4">
    <source>
        <dbReference type="EMBL" id="KDR78088.1"/>
    </source>
</evidence>
<sequence length="501" mass="56320">MPTVTTTAVQQEPPLRKRLRLLERTHSLTNLNTAGTSDGKISDLKMRDGDKGGDPPESPTDFESHSDSSDEHSYEEENHDKQQRPTVDTTNLHKPRSHKEHSPMSPNTRAWYEFDLAVVVALVSPIGNWLTGGDHVKNLLLIVLLIFYLHQIIEIPWTLYQKARPHKRAGHLPPSGALDDPMSEDARYAQLAASELQKLEFFFLFLTFLSPLLGAALLRYATEAILGPDAVSWFSTALFVLATGMRPWSHLVERLNQRTYELQDFVHYPSATRSINEEQHKLLERRVAQLEKALGKVQDKVVHATEDVYEYVDDAVDAVEHAMRKQEKKWDRYEGKVKEVEQVVGRLSSNSSRQSNYEYSLRRAISGDLGILHTFFTYIIKRIIPAWLLTPPTRNHYSTGNGSASLNTPSPSMFLGVQTIGTAPSGSKISMRPISGSSSPSPCSTPLETIMEEDVPDRRNSGMATSPLARPYSITSNLVYRVGYLATAPLRAVVRMVLRNY</sequence>
<keyword evidence="1" id="KW-0175">Coiled coil</keyword>
<organism evidence="4 5">
    <name type="scientific">Galerina marginata (strain CBS 339.88)</name>
    <dbReference type="NCBI Taxonomy" id="685588"/>
    <lineage>
        <taxon>Eukaryota</taxon>
        <taxon>Fungi</taxon>
        <taxon>Dikarya</taxon>
        <taxon>Basidiomycota</taxon>
        <taxon>Agaricomycotina</taxon>
        <taxon>Agaricomycetes</taxon>
        <taxon>Agaricomycetidae</taxon>
        <taxon>Agaricales</taxon>
        <taxon>Agaricineae</taxon>
        <taxon>Strophariaceae</taxon>
        <taxon>Galerina</taxon>
    </lineage>
</organism>
<reference evidence="5" key="1">
    <citation type="journal article" date="2014" name="Proc. Natl. Acad. Sci. U.S.A.">
        <title>Extensive sampling of basidiomycete genomes demonstrates inadequacy of the white-rot/brown-rot paradigm for wood decay fungi.</title>
        <authorList>
            <person name="Riley R."/>
            <person name="Salamov A.A."/>
            <person name="Brown D.W."/>
            <person name="Nagy L.G."/>
            <person name="Floudas D."/>
            <person name="Held B.W."/>
            <person name="Levasseur A."/>
            <person name="Lombard V."/>
            <person name="Morin E."/>
            <person name="Otillar R."/>
            <person name="Lindquist E.A."/>
            <person name="Sun H."/>
            <person name="LaButti K.M."/>
            <person name="Schmutz J."/>
            <person name="Jabbour D."/>
            <person name="Luo H."/>
            <person name="Baker S.E."/>
            <person name="Pisabarro A.G."/>
            <person name="Walton J.D."/>
            <person name="Blanchette R.A."/>
            <person name="Henrissat B."/>
            <person name="Martin F."/>
            <person name="Cullen D."/>
            <person name="Hibbett D.S."/>
            <person name="Grigoriev I.V."/>
        </authorList>
    </citation>
    <scope>NUCLEOTIDE SEQUENCE [LARGE SCALE GENOMIC DNA]</scope>
    <source>
        <strain evidence="5">CBS 339.88</strain>
    </source>
</reference>
<keyword evidence="5" id="KW-1185">Reference proteome</keyword>
<dbReference type="PANTHER" id="PTHR42032">
    <property type="entry name" value="YALI0E30679P"/>
    <property type="match status" value="1"/>
</dbReference>
<feature type="transmembrane region" description="Helical" evidence="3">
    <location>
        <begin position="201"/>
        <end position="218"/>
    </location>
</feature>
<feature type="transmembrane region" description="Helical" evidence="3">
    <location>
        <begin position="230"/>
        <end position="248"/>
    </location>
</feature>
<feature type="compositionally biased region" description="Low complexity" evidence="2">
    <location>
        <begin position="427"/>
        <end position="446"/>
    </location>
</feature>
<dbReference type="EMBL" id="KL142375">
    <property type="protein sequence ID" value="KDR78088.1"/>
    <property type="molecule type" value="Genomic_DNA"/>
</dbReference>
<keyword evidence="3" id="KW-0472">Membrane</keyword>